<dbReference type="InterPro" id="IPR010064">
    <property type="entry name" value="HK97-gp10_tail"/>
</dbReference>
<sequence length="153" mass="17373">MSFEFEGLDDLMNRLDTIEKKVPEEFNRLKTKVASEVLRDVIENTPVNKDSKALTAGTLRRSWKVRDMGNAVEIYNDAQSKGEFYAWDVEYGHRTRAGMGLSVSRKRRKAVRSDGGKILFVPGKFMLRNAMKKGKATLDKEGKKILDDLMGGR</sequence>
<accession>A0A8S5S8T3</accession>
<evidence type="ECO:0000313" key="1">
    <source>
        <dbReference type="EMBL" id="DAF47227.1"/>
    </source>
</evidence>
<reference evidence="1" key="1">
    <citation type="journal article" date="2021" name="Proc. Natl. Acad. Sci. U.S.A.">
        <title>A Catalog of Tens of Thousands of Viruses from Human Metagenomes Reveals Hidden Associations with Chronic Diseases.</title>
        <authorList>
            <person name="Tisza M.J."/>
            <person name="Buck C.B."/>
        </authorList>
    </citation>
    <scope>NUCLEOTIDE SEQUENCE</scope>
    <source>
        <strain evidence="1">Ctb3910</strain>
    </source>
</reference>
<dbReference type="EMBL" id="BK032552">
    <property type="protein sequence ID" value="DAF47227.1"/>
    <property type="molecule type" value="Genomic_DNA"/>
</dbReference>
<proteinExistence type="predicted"/>
<name>A0A8S5S8T3_9CAUD</name>
<organism evidence="1">
    <name type="scientific">Siphoviridae sp. ctb3910</name>
    <dbReference type="NCBI Taxonomy" id="2827897"/>
    <lineage>
        <taxon>Viruses</taxon>
        <taxon>Duplodnaviria</taxon>
        <taxon>Heunggongvirae</taxon>
        <taxon>Uroviricota</taxon>
        <taxon>Caudoviricetes</taxon>
    </lineage>
</organism>
<dbReference type="Pfam" id="PF04883">
    <property type="entry name" value="HK97-gp10_like"/>
    <property type="match status" value="1"/>
</dbReference>
<protein>
    <submittedName>
        <fullName evidence="1">Putative tail component</fullName>
    </submittedName>
</protein>